<evidence type="ECO:0000256" key="1">
    <source>
        <dbReference type="SAM" id="Phobius"/>
    </source>
</evidence>
<keyword evidence="3" id="KW-1185">Reference proteome</keyword>
<reference evidence="2 3" key="1">
    <citation type="submission" date="2017-12" db="EMBL/GenBank/DDBJ databases">
        <title>Hemimetabolous genomes reveal molecular basis of termite eusociality.</title>
        <authorList>
            <person name="Harrison M.C."/>
            <person name="Jongepier E."/>
            <person name="Robertson H.M."/>
            <person name="Arning N."/>
            <person name="Bitard-Feildel T."/>
            <person name="Chao H."/>
            <person name="Childers C.P."/>
            <person name="Dinh H."/>
            <person name="Doddapaneni H."/>
            <person name="Dugan S."/>
            <person name="Gowin J."/>
            <person name="Greiner C."/>
            <person name="Han Y."/>
            <person name="Hu H."/>
            <person name="Hughes D.S.T."/>
            <person name="Huylmans A.-K."/>
            <person name="Kemena C."/>
            <person name="Kremer L.P.M."/>
            <person name="Lee S.L."/>
            <person name="Lopez-Ezquerra A."/>
            <person name="Mallet L."/>
            <person name="Monroy-Kuhn J.M."/>
            <person name="Moser A."/>
            <person name="Murali S.C."/>
            <person name="Muzny D.M."/>
            <person name="Otani S."/>
            <person name="Piulachs M.-D."/>
            <person name="Poelchau M."/>
            <person name="Qu J."/>
            <person name="Schaub F."/>
            <person name="Wada-Katsumata A."/>
            <person name="Worley K.C."/>
            <person name="Xie Q."/>
            <person name="Ylla G."/>
            <person name="Poulsen M."/>
            <person name="Gibbs R.A."/>
            <person name="Schal C."/>
            <person name="Richards S."/>
            <person name="Belles X."/>
            <person name="Korb J."/>
            <person name="Bornberg-Bauer E."/>
        </authorList>
    </citation>
    <scope>NUCLEOTIDE SEQUENCE [LARGE SCALE GENOMIC DNA]</scope>
    <source>
        <tissue evidence="2">Whole body</tissue>
    </source>
</reference>
<evidence type="ECO:0000313" key="3">
    <source>
        <dbReference type="Proteomes" id="UP000235965"/>
    </source>
</evidence>
<sequence>MSTNELAGCFQPNALHKVCKADVPIFSYIPDVDCEMTLIHPTSNKIPESCEVRVVKLLKTYWIPLRMSNQWLYVAPEPEVLSVLCNENVKQVDILKRGRLTLQPGCKAYTSYITLYAMSTTLRNISNDFLPTVPMNFDCCLMFKETKDFSQLPLSIPLRNILSFVDDLRMASHKVDEVEEMIKEQEAKDYFRYYKYVTSWTAIMSTMIFFIVTCCCCCCCSCRGCRALWYKWSPKACWKESSERLCINITNVQGRQPSIRYKTLRTSPTTSLKSSPNVTIMSDDDEQEGVGEPLPISLRKKRVFRKTIETRRRKKEFDISNQSFF</sequence>
<dbReference type="Pfam" id="PF12259">
    <property type="entry name" value="Baculo_F"/>
    <property type="match status" value="1"/>
</dbReference>
<comment type="caution">
    <text evidence="2">The sequence shown here is derived from an EMBL/GenBank/DDBJ whole genome shotgun (WGS) entry which is preliminary data.</text>
</comment>
<proteinExistence type="predicted"/>
<dbReference type="OrthoDB" id="6624493at2759"/>
<dbReference type="AlphaFoldDB" id="A0A2J7Q2N3"/>
<dbReference type="InParanoid" id="A0A2J7Q2N3"/>
<organism evidence="2 3">
    <name type="scientific">Cryptotermes secundus</name>
    <dbReference type="NCBI Taxonomy" id="105785"/>
    <lineage>
        <taxon>Eukaryota</taxon>
        <taxon>Metazoa</taxon>
        <taxon>Ecdysozoa</taxon>
        <taxon>Arthropoda</taxon>
        <taxon>Hexapoda</taxon>
        <taxon>Insecta</taxon>
        <taxon>Pterygota</taxon>
        <taxon>Neoptera</taxon>
        <taxon>Polyneoptera</taxon>
        <taxon>Dictyoptera</taxon>
        <taxon>Blattodea</taxon>
        <taxon>Blattoidea</taxon>
        <taxon>Termitoidae</taxon>
        <taxon>Kalotermitidae</taxon>
        <taxon>Cryptotermitinae</taxon>
        <taxon>Cryptotermes</taxon>
    </lineage>
</organism>
<protein>
    <recommendedName>
        <fullName evidence="4">Envelope fusion protein</fullName>
    </recommendedName>
</protein>
<gene>
    <name evidence="2" type="ORF">B7P43_G16779</name>
</gene>
<dbReference type="InterPro" id="IPR022048">
    <property type="entry name" value="Envelope_fusion-like"/>
</dbReference>
<keyword evidence="1" id="KW-1133">Transmembrane helix</keyword>
<dbReference type="EMBL" id="NEVH01019096">
    <property type="protein sequence ID" value="PNF22852.1"/>
    <property type="molecule type" value="Genomic_DNA"/>
</dbReference>
<accession>A0A2J7Q2N3</accession>
<keyword evidence="1" id="KW-0472">Membrane</keyword>
<feature type="transmembrane region" description="Helical" evidence="1">
    <location>
        <begin position="193"/>
        <end position="212"/>
    </location>
</feature>
<evidence type="ECO:0000313" key="2">
    <source>
        <dbReference type="EMBL" id="PNF22852.1"/>
    </source>
</evidence>
<name>A0A2J7Q2N3_9NEOP</name>
<evidence type="ECO:0008006" key="4">
    <source>
        <dbReference type="Google" id="ProtNLM"/>
    </source>
</evidence>
<keyword evidence="1" id="KW-0812">Transmembrane</keyword>
<dbReference type="Proteomes" id="UP000235965">
    <property type="component" value="Unassembled WGS sequence"/>
</dbReference>